<keyword evidence="6" id="KW-0648">Protein biosynthesis</keyword>
<dbReference type="Pfam" id="PF00328">
    <property type="entry name" value="His_Phos_2"/>
    <property type="match status" value="1"/>
</dbReference>
<dbReference type="Gene3D" id="3.40.50.1240">
    <property type="entry name" value="Phosphoglycerate mutase-like"/>
    <property type="match status" value="1"/>
</dbReference>
<dbReference type="GO" id="GO:0016747">
    <property type="term" value="F:acyltransferase activity, transferring groups other than amino-acyl groups"/>
    <property type="evidence" value="ECO:0007669"/>
    <property type="project" value="InterPro"/>
</dbReference>
<evidence type="ECO:0000259" key="12">
    <source>
        <dbReference type="PROSITE" id="PS51186"/>
    </source>
</evidence>
<dbReference type="InterPro" id="IPR000182">
    <property type="entry name" value="GNAT_dom"/>
</dbReference>
<evidence type="ECO:0000256" key="7">
    <source>
        <dbReference type="ARBA" id="ARBA00023146"/>
    </source>
</evidence>
<feature type="domain" description="N-acetyltransferase" evidence="12">
    <location>
        <begin position="688"/>
        <end position="847"/>
    </location>
</feature>
<reference evidence="13" key="1">
    <citation type="submission" date="2021-04" db="EMBL/GenBank/DDBJ databases">
        <title>Draft genome of Fusarium avenaceum strain F156N33, isolated from an atmospheric sample in Virginia.</title>
        <authorList>
            <person name="Yang S."/>
            <person name="Vinatzer B.A."/>
            <person name="Coleman J."/>
        </authorList>
    </citation>
    <scope>NUCLEOTIDE SEQUENCE</scope>
    <source>
        <strain evidence="13">F156N33</strain>
    </source>
</reference>
<dbReference type="InterPro" id="IPR016181">
    <property type="entry name" value="Acyl_CoA_acyltransferase"/>
</dbReference>
<evidence type="ECO:0000256" key="4">
    <source>
        <dbReference type="ARBA" id="ARBA00022741"/>
    </source>
</evidence>
<evidence type="ECO:0000256" key="5">
    <source>
        <dbReference type="ARBA" id="ARBA00022840"/>
    </source>
</evidence>
<dbReference type="GO" id="GO:0006431">
    <property type="term" value="P:methionyl-tRNA aminoacylation"/>
    <property type="evidence" value="ECO:0007669"/>
    <property type="project" value="InterPro"/>
</dbReference>
<dbReference type="CDD" id="cd00814">
    <property type="entry name" value="MetRS_core"/>
    <property type="match status" value="1"/>
</dbReference>
<evidence type="ECO:0000256" key="10">
    <source>
        <dbReference type="SAM" id="MobiDB-lite"/>
    </source>
</evidence>
<dbReference type="SUPFAM" id="SSF47323">
    <property type="entry name" value="Anticodon-binding domain of a subclass of class I aminoacyl-tRNA synthetases"/>
    <property type="match status" value="1"/>
</dbReference>
<evidence type="ECO:0000256" key="8">
    <source>
        <dbReference type="ARBA" id="ARBA00026124"/>
    </source>
</evidence>
<keyword evidence="11" id="KW-1133">Transmembrane helix</keyword>
<dbReference type="PRINTS" id="PR01041">
    <property type="entry name" value="TRNASYNTHMET"/>
</dbReference>
<dbReference type="PANTHER" id="PTHR43326:SF1">
    <property type="entry name" value="METHIONINE--TRNA LIGASE, MITOCHONDRIAL"/>
    <property type="match status" value="1"/>
</dbReference>
<feature type="region of interest" description="Disordered" evidence="10">
    <location>
        <begin position="1312"/>
        <end position="1331"/>
    </location>
</feature>
<evidence type="ECO:0000313" key="13">
    <source>
        <dbReference type="EMBL" id="KAG5660449.1"/>
    </source>
</evidence>
<dbReference type="SUPFAM" id="SSF52374">
    <property type="entry name" value="Nucleotidylyl transferase"/>
    <property type="match status" value="1"/>
</dbReference>
<keyword evidence="11" id="KW-0472">Membrane</keyword>
<dbReference type="SUPFAM" id="SSF55729">
    <property type="entry name" value="Acyl-CoA N-acyltransferases (Nat)"/>
    <property type="match status" value="1"/>
</dbReference>
<dbReference type="InterPro" id="IPR009080">
    <property type="entry name" value="tRNAsynth_Ia_anticodon-bd"/>
</dbReference>
<accession>A0A9P7KSP6</accession>
<keyword evidence="3" id="KW-0436">Ligase</keyword>
<dbReference type="Pfam" id="PF13302">
    <property type="entry name" value="Acetyltransf_3"/>
    <property type="match status" value="1"/>
</dbReference>
<dbReference type="CDD" id="cd07957">
    <property type="entry name" value="Anticodon_Ia_Met"/>
    <property type="match status" value="1"/>
</dbReference>
<dbReference type="NCBIfam" id="TIGR00398">
    <property type="entry name" value="metG"/>
    <property type="match status" value="1"/>
</dbReference>
<dbReference type="FunFam" id="2.170.220.10:FF:000002">
    <property type="entry name" value="Methionine--tRNA ligase"/>
    <property type="match status" value="1"/>
</dbReference>
<name>A0A9P7KSP6_9HYPO</name>
<dbReference type="SUPFAM" id="SSF53254">
    <property type="entry name" value="Phosphoglycerate mutase-like"/>
    <property type="match status" value="1"/>
</dbReference>
<dbReference type="CDD" id="cd07061">
    <property type="entry name" value="HP_HAP_like"/>
    <property type="match status" value="1"/>
</dbReference>
<feature type="transmembrane region" description="Helical" evidence="11">
    <location>
        <begin position="1279"/>
        <end position="1303"/>
    </location>
</feature>
<dbReference type="InterPro" id="IPR015413">
    <property type="entry name" value="Methionyl/Leucyl_tRNA_Synth"/>
</dbReference>
<gene>
    <name evidence="13" type="ORF">KAF25_003055</name>
</gene>
<evidence type="ECO:0000256" key="6">
    <source>
        <dbReference type="ARBA" id="ARBA00022917"/>
    </source>
</evidence>
<proteinExistence type="inferred from homology"/>
<organism evidence="13 14">
    <name type="scientific">Fusarium avenaceum</name>
    <dbReference type="NCBI Taxonomy" id="40199"/>
    <lineage>
        <taxon>Eukaryota</taxon>
        <taxon>Fungi</taxon>
        <taxon>Dikarya</taxon>
        <taxon>Ascomycota</taxon>
        <taxon>Pezizomycotina</taxon>
        <taxon>Sordariomycetes</taxon>
        <taxon>Hypocreomycetidae</taxon>
        <taxon>Hypocreales</taxon>
        <taxon>Nectriaceae</taxon>
        <taxon>Fusarium</taxon>
        <taxon>Fusarium tricinctum species complex</taxon>
    </lineage>
</organism>
<dbReference type="Gene3D" id="3.40.630.30">
    <property type="match status" value="1"/>
</dbReference>
<dbReference type="EC" id="6.1.1.10" evidence="2"/>
<dbReference type="Gene3D" id="2.170.220.10">
    <property type="match status" value="1"/>
</dbReference>
<evidence type="ECO:0000313" key="14">
    <source>
        <dbReference type="Proteomes" id="UP000782241"/>
    </source>
</evidence>
<dbReference type="InterPro" id="IPR014729">
    <property type="entry name" value="Rossmann-like_a/b/a_fold"/>
</dbReference>
<evidence type="ECO:0000256" key="2">
    <source>
        <dbReference type="ARBA" id="ARBA00012838"/>
    </source>
</evidence>
<keyword evidence="7" id="KW-0030">Aminoacyl-tRNA synthetase</keyword>
<dbReference type="PROSITE" id="PS51186">
    <property type="entry name" value="GNAT"/>
    <property type="match status" value="1"/>
</dbReference>
<dbReference type="InterPro" id="IPR033911">
    <property type="entry name" value="MetRS_core"/>
</dbReference>
<protein>
    <recommendedName>
        <fullName evidence="8">Methionine--tRNA ligase, mitochondrial</fullName>
        <ecNumber evidence="2">6.1.1.10</ecNumber>
    </recommendedName>
    <alternativeName>
        <fullName evidence="9">Methionyl-tRNA synthetase</fullName>
    </alternativeName>
</protein>
<dbReference type="PANTHER" id="PTHR43326">
    <property type="entry name" value="METHIONYL-TRNA SYNTHETASE"/>
    <property type="match status" value="1"/>
</dbReference>
<evidence type="ECO:0000256" key="3">
    <source>
        <dbReference type="ARBA" id="ARBA00022598"/>
    </source>
</evidence>
<dbReference type="InterPro" id="IPR014758">
    <property type="entry name" value="Met-tRNA_synth"/>
</dbReference>
<dbReference type="InterPro" id="IPR029033">
    <property type="entry name" value="His_PPase_superfam"/>
</dbReference>
<evidence type="ECO:0000256" key="11">
    <source>
        <dbReference type="SAM" id="Phobius"/>
    </source>
</evidence>
<dbReference type="EMBL" id="JAGPUO010000009">
    <property type="protein sequence ID" value="KAG5660449.1"/>
    <property type="molecule type" value="Genomic_DNA"/>
</dbReference>
<comment type="caution">
    <text evidence="13">The sequence shown here is derived from an EMBL/GenBank/DDBJ whole genome shotgun (WGS) entry which is preliminary data.</text>
</comment>
<comment type="similarity">
    <text evidence="1">Belongs to the class-I aminoacyl-tRNA synthetase family.</text>
</comment>
<keyword evidence="14" id="KW-1185">Reference proteome</keyword>
<sequence length="1331" mass="149312">MSQISASCLQVEKVARLYELEIAMRAFKLQSLPGLRQVQSRLPLQASWLRPGCRVYQAPTSRWSSSNSSQGSEKPYYVTTPIFYVNAAPHVGHLYTMVLADVLKRWQKINGKEAYLCTGTDEHGMKIQQAALKEGMPPKEFCDDNSNKFKGLAEHSHISHDFFIRTTDQDHKDVVQEFWQLLKARAPEGLGLYKGKHDGWYCVSDECFYPEDLVQPGVVPQTGRKIMISKESGNEVEWVTEETWFFPLSKYKEKLLKFYDENPDWIQPATRMNEVRNWVENHLEDLSVTRPASRLTWGISDPDEPGNTIYVWVDALVNYLTKAGFGSKWHVGDPDTGIWPADVHVIGKDIIRFHAIYWPALLMAAGLPLPKKILCHNHWTMSNRKMSKSLGNVVNPFSALQRWNVDPLRYFLMRNGSFKGDMSYANETIMAIYEKELQANIGNLFSRIARSKVSNWSTQRSLEAARRGDFDNIASFVPQRSDEPDQTDFLGLESTLDRAPDEIRQDMDETNLSNALQGIFRLLQNTNRFITDTAPWNIAKETDPDAQVRLDWVIYRCAEALRIAGIFLQPVMPSRAAELLDGLGVKQERRTVDYACKNADLEYGAKPVPKDGWVPNAFQSLFPPVAGIELPDEEAVIDTDNSKERQSGAPKTKRMKNRLGRVVQSLTNKAQPYGVDNDIQEATASEPMTLEEEYENQQSWRTSSDKLTFIVCAPLTQDVSLIKAGTADADALMRGDINFFLYPFEADDEQESVGTQGWVTGEVDVMIASPSHRGQGLGRAAVCALLVYLQKHIDGILAEYGARELKGLMVKIKEGNKSSRALFEKLGFVQKGEANYFGEILMTMGWEEVLEREWWKGAEEEFREVSNAAGEVVHGAVVFSRHGDRTTKWYGAQSLTSLGAEQNFQVGSDYRDRYLSSDSEYHILGISEDEYKPSQIFASSPDQGILMNTATAFLQGFYPPLADLDPEIASQTLNNGSESQAPLDGYQYVRLHTVGDNSPDTIWIKGDDACPKYATASKSFMKSEDFIQREEDTREFYQKFYDVLSDGVYNLKPENMTYRNAYNIFDLVNVARIHNSTSPARNVSDTDLLQLRTLADSSELGQNWNESDPARAIGAETLSGAILNQLNQTVTSKGNLKFSLFAGSYDTFMAFFGLSGLLDESPDFHGLPDYASTMAFELFTDDNTDKFPSNPEADLRVRWLFRNSTAGDLKTFPLFGSGQEHLSWSKFVTEIKKRAITDVGDWCSKCGSDEDFCAAYKDDDETVGGNDEDKDDKGGMSNAVAGVIGAMVTLGVVALVGAAAFVLMRRRKTTRRVDEKGSVRSGSTDGNATKV</sequence>
<keyword evidence="5" id="KW-0067">ATP-binding</keyword>
<dbReference type="GO" id="GO:0004825">
    <property type="term" value="F:methionine-tRNA ligase activity"/>
    <property type="evidence" value="ECO:0007669"/>
    <property type="project" value="UniProtKB-EC"/>
</dbReference>
<dbReference type="InterPro" id="IPR000560">
    <property type="entry name" value="His_Pase_clade-2"/>
</dbReference>
<feature type="compositionally biased region" description="Polar residues" evidence="10">
    <location>
        <begin position="1320"/>
        <end position="1331"/>
    </location>
</feature>
<evidence type="ECO:0000256" key="9">
    <source>
        <dbReference type="ARBA" id="ARBA00030904"/>
    </source>
</evidence>
<keyword evidence="4" id="KW-0547">Nucleotide-binding</keyword>
<dbReference type="Proteomes" id="UP000782241">
    <property type="component" value="Unassembled WGS sequence"/>
</dbReference>
<dbReference type="Gene3D" id="3.40.50.620">
    <property type="entry name" value="HUPs"/>
    <property type="match status" value="1"/>
</dbReference>
<dbReference type="InterPro" id="IPR041872">
    <property type="entry name" value="Anticodon_Met"/>
</dbReference>
<dbReference type="InterPro" id="IPR023457">
    <property type="entry name" value="Met-tRNA_synth_2"/>
</dbReference>
<dbReference type="Gene3D" id="1.10.730.10">
    <property type="entry name" value="Isoleucyl-tRNA Synthetase, Domain 1"/>
    <property type="match status" value="1"/>
</dbReference>
<evidence type="ECO:0000256" key="1">
    <source>
        <dbReference type="ARBA" id="ARBA00005594"/>
    </source>
</evidence>
<dbReference type="GO" id="GO:0005524">
    <property type="term" value="F:ATP binding"/>
    <property type="evidence" value="ECO:0007669"/>
    <property type="project" value="UniProtKB-KW"/>
</dbReference>
<keyword evidence="11" id="KW-0812">Transmembrane</keyword>
<dbReference type="Pfam" id="PF09334">
    <property type="entry name" value="tRNA-synt_1g"/>
    <property type="match status" value="1"/>
</dbReference>